<gene>
    <name evidence="2" type="ORF">L227DRAFT_355141</name>
</gene>
<evidence type="ECO:0000313" key="3">
    <source>
        <dbReference type="Proteomes" id="UP000313359"/>
    </source>
</evidence>
<keyword evidence="1" id="KW-0812">Transmembrane</keyword>
<evidence type="ECO:0000313" key="2">
    <source>
        <dbReference type="EMBL" id="RPD54230.1"/>
    </source>
</evidence>
<accession>A0A5C2RU92</accession>
<reference evidence="2" key="1">
    <citation type="journal article" date="2018" name="Genome Biol. Evol.">
        <title>Genomics and development of Lentinus tigrinus, a white-rot wood-decaying mushroom with dimorphic fruiting bodies.</title>
        <authorList>
            <person name="Wu B."/>
            <person name="Xu Z."/>
            <person name="Knudson A."/>
            <person name="Carlson A."/>
            <person name="Chen N."/>
            <person name="Kovaka S."/>
            <person name="LaButti K."/>
            <person name="Lipzen A."/>
            <person name="Pennachio C."/>
            <person name="Riley R."/>
            <person name="Schakwitz W."/>
            <person name="Umezawa K."/>
            <person name="Ohm R.A."/>
            <person name="Grigoriev I.V."/>
            <person name="Nagy L.G."/>
            <person name="Gibbons J."/>
            <person name="Hibbett D."/>
        </authorList>
    </citation>
    <scope>NUCLEOTIDE SEQUENCE [LARGE SCALE GENOMIC DNA]</scope>
    <source>
        <strain evidence="2">ALCF2SS1-6</strain>
    </source>
</reference>
<dbReference type="AlphaFoldDB" id="A0A5C2RU92"/>
<feature type="transmembrane region" description="Helical" evidence="1">
    <location>
        <begin position="23"/>
        <end position="41"/>
    </location>
</feature>
<keyword evidence="1" id="KW-0472">Membrane</keyword>
<proteinExistence type="predicted"/>
<keyword evidence="1" id="KW-1133">Transmembrane helix</keyword>
<name>A0A5C2RU92_9APHY</name>
<protein>
    <submittedName>
        <fullName evidence="2">Uncharacterized protein</fullName>
    </submittedName>
</protein>
<sequence>MAFAVTCSWCVMAACRNMSVGGWYIMWTLCCCFYGIILLYGQLNTPEISISGSPCIEHTV</sequence>
<dbReference type="EMBL" id="ML122308">
    <property type="protein sequence ID" value="RPD54230.1"/>
    <property type="molecule type" value="Genomic_DNA"/>
</dbReference>
<keyword evidence="3" id="KW-1185">Reference proteome</keyword>
<evidence type="ECO:0000256" key="1">
    <source>
        <dbReference type="SAM" id="Phobius"/>
    </source>
</evidence>
<dbReference type="Proteomes" id="UP000313359">
    <property type="component" value="Unassembled WGS sequence"/>
</dbReference>
<organism evidence="2 3">
    <name type="scientific">Lentinus tigrinus ALCF2SS1-6</name>
    <dbReference type="NCBI Taxonomy" id="1328759"/>
    <lineage>
        <taxon>Eukaryota</taxon>
        <taxon>Fungi</taxon>
        <taxon>Dikarya</taxon>
        <taxon>Basidiomycota</taxon>
        <taxon>Agaricomycotina</taxon>
        <taxon>Agaricomycetes</taxon>
        <taxon>Polyporales</taxon>
        <taxon>Polyporaceae</taxon>
        <taxon>Lentinus</taxon>
    </lineage>
</organism>